<evidence type="ECO:0000313" key="11">
    <source>
        <dbReference type="Proteomes" id="UP001079657"/>
    </source>
</evidence>
<dbReference type="Pfam" id="PF00072">
    <property type="entry name" value="Response_reg"/>
    <property type="match status" value="1"/>
</dbReference>
<dbReference type="CDD" id="cd00383">
    <property type="entry name" value="trans_reg_C"/>
    <property type="match status" value="1"/>
</dbReference>
<dbReference type="Proteomes" id="UP001079657">
    <property type="component" value="Unassembled WGS sequence"/>
</dbReference>
<evidence type="ECO:0000256" key="4">
    <source>
        <dbReference type="ARBA" id="ARBA00023163"/>
    </source>
</evidence>
<evidence type="ECO:0000256" key="7">
    <source>
        <dbReference type="PROSITE-ProRule" id="PRU01091"/>
    </source>
</evidence>
<keyword evidence="11" id="KW-1185">Reference proteome</keyword>
<feature type="DNA-binding region" description="OmpR/PhoB-type" evidence="7">
    <location>
        <begin position="129"/>
        <end position="226"/>
    </location>
</feature>
<evidence type="ECO:0000259" key="8">
    <source>
        <dbReference type="PROSITE" id="PS50110"/>
    </source>
</evidence>
<accession>A0ABT4CQ93</accession>
<dbReference type="InterPro" id="IPR036388">
    <property type="entry name" value="WH-like_DNA-bd_sf"/>
</dbReference>
<dbReference type="InterPro" id="IPR001867">
    <property type="entry name" value="OmpR/PhoB-type_DNA-bd"/>
</dbReference>
<dbReference type="PROSITE" id="PS51755">
    <property type="entry name" value="OMPR_PHOB"/>
    <property type="match status" value="1"/>
</dbReference>
<feature type="domain" description="Response regulatory" evidence="8">
    <location>
        <begin position="3"/>
        <end position="118"/>
    </location>
</feature>
<gene>
    <name evidence="10" type="ORF">OXH55_11200</name>
</gene>
<keyword evidence="4" id="KW-0804">Transcription</keyword>
<dbReference type="InterPro" id="IPR039420">
    <property type="entry name" value="WalR-like"/>
</dbReference>
<sequence length="226" mass="26577">MFKILIVEDDNKIREALDEHLNKWGYDVLCVEDEKLDDILNIFISYQPHIILLDINLNAFDGFYWCRKIREISKVPIIFISSRNTNMDMIMAMNMGGDDFVQKPFSIDVLVAKIQAMIRRTYDYKKDDSTIIEYKGVLLDLNNHSVQYKNKSAELTKNELRILHTLMKHQGKIISQHFMVRQLWKDDEFVNNNAITVNMSRLRNKLKEIGLNDFIQTKIGQGYVIL</sequence>
<evidence type="ECO:0000256" key="6">
    <source>
        <dbReference type="PROSITE-ProRule" id="PRU00169"/>
    </source>
</evidence>
<proteinExistence type="predicted"/>
<organism evidence="10 11">
    <name type="scientific">Clostridium ganghwense</name>
    <dbReference type="NCBI Taxonomy" id="312089"/>
    <lineage>
        <taxon>Bacteria</taxon>
        <taxon>Bacillati</taxon>
        <taxon>Bacillota</taxon>
        <taxon>Clostridia</taxon>
        <taxon>Eubacteriales</taxon>
        <taxon>Clostridiaceae</taxon>
        <taxon>Clostridium</taxon>
    </lineage>
</organism>
<dbReference type="SUPFAM" id="SSF52172">
    <property type="entry name" value="CheY-like"/>
    <property type="match status" value="1"/>
</dbReference>
<feature type="domain" description="OmpR/PhoB-type" evidence="9">
    <location>
        <begin position="129"/>
        <end position="226"/>
    </location>
</feature>
<keyword evidence="3 7" id="KW-0238">DNA-binding</keyword>
<dbReference type="PANTHER" id="PTHR48111">
    <property type="entry name" value="REGULATOR OF RPOS"/>
    <property type="match status" value="1"/>
</dbReference>
<evidence type="ECO:0000256" key="2">
    <source>
        <dbReference type="ARBA" id="ARBA00023015"/>
    </source>
</evidence>
<dbReference type="PANTHER" id="PTHR48111:SF43">
    <property type="entry name" value="STAGE 0 SPORULATION PROTEIN A HOMOLOG"/>
    <property type="match status" value="1"/>
</dbReference>
<dbReference type="CDD" id="cd18159">
    <property type="entry name" value="REC_OmpR_NsrR-like"/>
    <property type="match status" value="1"/>
</dbReference>
<dbReference type="PROSITE" id="PS50110">
    <property type="entry name" value="RESPONSE_REGULATORY"/>
    <property type="match status" value="1"/>
</dbReference>
<evidence type="ECO:0000256" key="1">
    <source>
        <dbReference type="ARBA" id="ARBA00018672"/>
    </source>
</evidence>
<keyword evidence="2" id="KW-0805">Transcription regulation</keyword>
<dbReference type="SMART" id="SM00448">
    <property type="entry name" value="REC"/>
    <property type="match status" value="1"/>
</dbReference>
<dbReference type="InterPro" id="IPR011006">
    <property type="entry name" value="CheY-like_superfamily"/>
</dbReference>
<keyword evidence="6" id="KW-0597">Phosphoprotein</keyword>
<feature type="modified residue" description="4-aspartylphosphate" evidence="6">
    <location>
        <position position="54"/>
    </location>
</feature>
<evidence type="ECO:0000256" key="3">
    <source>
        <dbReference type="ARBA" id="ARBA00023125"/>
    </source>
</evidence>
<dbReference type="Gene3D" id="3.40.50.2300">
    <property type="match status" value="1"/>
</dbReference>
<dbReference type="SUPFAM" id="SSF46894">
    <property type="entry name" value="C-terminal effector domain of the bipartite response regulators"/>
    <property type="match status" value="1"/>
</dbReference>
<dbReference type="SMART" id="SM00862">
    <property type="entry name" value="Trans_reg_C"/>
    <property type="match status" value="1"/>
</dbReference>
<dbReference type="InterPro" id="IPR001789">
    <property type="entry name" value="Sig_transdc_resp-reg_receiver"/>
</dbReference>
<dbReference type="EMBL" id="JAPQES010000003">
    <property type="protein sequence ID" value="MCY6371202.1"/>
    <property type="molecule type" value="Genomic_DNA"/>
</dbReference>
<evidence type="ECO:0000259" key="9">
    <source>
        <dbReference type="PROSITE" id="PS51755"/>
    </source>
</evidence>
<comment type="caution">
    <text evidence="10">The sequence shown here is derived from an EMBL/GenBank/DDBJ whole genome shotgun (WGS) entry which is preliminary data.</text>
</comment>
<protein>
    <recommendedName>
        <fullName evidence="1">Stage 0 sporulation protein A homolog</fullName>
    </recommendedName>
</protein>
<dbReference type="Pfam" id="PF00486">
    <property type="entry name" value="Trans_reg_C"/>
    <property type="match status" value="1"/>
</dbReference>
<reference evidence="10" key="1">
    <citation type="submission" date="2022-12" db="EMBL/GenBank/DDBJ databases">
        <authorList>
            <person name="Wang J."/>
        </authorList>
    </citation>
    <scope>NUCLEOTIDE SEQUENCE</scope>
    <source>
        <strain evidence="10">HY-42-06</strain>
    </source>
</reference>
<dbReference type="InterPro" id="IPR016032">
    <property type="entry name" value="Sig_transdc_resp-reg_C-effctor"/>
</dbReference>
<dbReference type="Gene3D" id="1.10.10.10">
    <property type="entry name" value="Winged helix-like DNA-binding domain superfamily/Winged helix DNA-binding domain"/>
    <property type="match status" value="1"/>
</dbReference>
<name>A0ABT4CQ93_9CLOT</name>
<comment type="function">
    <text evidence="5">May play the central regulatory role in sporulation. It may be an element of the effector pathway responsible for the activation of sporulation genes in response to nutritional stress. Spo0A may act in concert with spo0H (a sigma factor) to control the expression of some genes that are critical to the sporulation process.</text>
</comment>
<dbReference type="RefSeq" id="WP_268050061.1">
    <property type="nucleotide sequence ID" value="NZ_JAPQES010000003.1"/>
</dbReference>
<evidence type="ECO:0000256" key="5">
    <source>
        <dbReference type="ARBA" id="ARBA00024867"/>
    </source>
</evidence>
<evidence type="ECO:0000313" key="10">
    <source>
        <dbReference type="EMBL" id="MCY6371202.1"/>
    </source>
</evidence>